<evidence type="ECO:0000313" key="2">
    <source>
        <dbReference type="Proteomes" id="UP000799755"/>
    </source>
</evidence>
<dbReference type="Proteomes" id="UP000799755">
    <property type="component" value="Unassembled WGS sequence"/>
</dbReference>
<name>A0ACB6RAF1_9PLEO</name>
<reference evidence="1" key="1">
    <citation type="journal article" date="2020" name="Stud. Mycol.">
        <title>101 Dothideomycetes genomes: a test case for predicting lifestyles and emergence of pathogens.</title>
        <authorList>
            <person name="Haridas S."/>
            <person name="Albert R."/>
            <person name="Binder M."/>
            <person name="Bloem J."/>
            <person name="Labutti K."/>
            <person name="Salamov A."/>
            <person name="Andreopoulos B."/>
            <person name="Baker S."/>
            <person name="Barry K."/>
            <person name="Bills G."/>
            <person name="Bluhm B."/>
            <person name="Cannon C."/>
            <person name="Castanera R."/>
            <person name="Culley D."/>
            <person name="Daum C."/>
            <person name="Ezra D."/>
            <person name="Gonzalez J."/>
            <person name="Henrissat B."/>
            <person name="Kuo A."/>
            <person name="Liang C."/>
            <person name="Lipzen A."/>
            <person name="Lutzoni F."/>
            <person name="Magnuson J."/>
            <person name="Mondo S."/>
            <person name="Nolan M."/>
            <person name="Ohm R."/>
            <person name="Pangilinan J."/>
            <person name="Park H.-J."/>
            <person name="Ramirez L."/>
            <person name="Alfaro M."/>
            <person name="Sun H."/>
            <person name="Tritt A."/>
            <person name="Yoshinaga Y."/>
            <person name="Zwiers L.-H."/>
            <person name="Turgeon B."/>
            <person name="Goodwin S."/>
            <person name="Spatafora J."/>
            <person name="Crous P."/>
            <person name="Grigoriev I."/>
        </authorList>
    </citation>
    <scope>NUCLEOTIDE SEQUENCE</scope>
    <source>
        <strain evidence="1">ATCC 200398</strain>
    </source>
</reference>
<accession>A0ACB6RAF1</accession>
<gene>
    <name evidence="1" type="ORF">BDR25DRAFT_350822</name>
</gene>
<evidence type="ECO:0000313" key="1">
    <source>
        <dbReference type="EMBL" id="KAF2475446.1"/>
    </source>
</evidence>
<organism evidence="1 2">
    <name type="scientific">Lindgomyces ingoldianus</name>
    <dbReference type="NCBI Taxonomy" id="673940"/>
    <lineage>
        <taxon>Eukaryota</taxon>
        <taxon>Fungi</taxon>
        <taxon>Dikarya</taxon>
        <taxon>Ascomycota</taxon>
        <taxon>Pezizomycotina</taxon>
        <taxon>Dothideomycetes</taxon>
        <taxon>Pleosporomycetidae</taxon>
        <taxon>Pleosporales</taxon>
        <taxon>Lindgomycetaceae</taxon>
        <taxon>Lindgomyces</taxon>
    </lineage>
</organism>
<proteinExistence type="predicted"/>
<protein>
    <submittedName>
        <fullName evidence="1">Uncharacterized protein</fullName>
    </submittedName>
</protein>
<keyword evidence="2" id="KW-1185">Reference proteome</keyword>
<comment type="caution">
    <text evidence="1">The sequence shown here is derived from an EMBL/GenBank/DDBJ whole genome shotgun (WGS) entry which is preliminary data.</text>
</comment>
<dbReference type="EMBL" id="MU003496">
    <property type="protein sequence ID" value="KAF2475446.1"/>
    <property type="molecule type" value="Genomic_DNA"/>
</dbReference>
<sequence>MSSPFWYMNRIGLARCNFSVKSVIRFTAPVIFVLLELTETFRKPFIKFMVDRVSATTQGRRKLFGFYKCSLFPARPIGGHSLNPRDHRNINSIPHHLNSCTRSFFSSEASGKTKTPDTKGIIYPPPHTTTTAITAAKCPLKPMIPYFLVCIPLKRQKRRGIEVRVYCPIEIDARGIKKPDTTTTSSLFTGFLPAPTHSTAYYFCSPLTTKVVKPTQATSFSDSFSTPSRIVLPFTVRAQRGLRVARSSADYANLVCFSRSALPPPSTVQFINSSVTEYCLLPPSSTQYSTPYNLKTSPFEWVLSGARTSRVINQWARHGYFIPQQRTDMHFFCFVFVGYLSLRLGAQAGGDAGLFSMEGNMDVD</sequence>